<dbReference type="CDD" id="cd02062">
    <property type="entry name" value="Nitro_FMN_reductase"/>
    <property type="match status" value="1"/>
</dbReference>
<feature type="domain" description="Nitroreductase" evidence="1">
    <location>
        <begin position="10"/>
        <end position="194"/>
    </location>
</feature>
<dbReference type="InterPro" id="IPR029479">
    <property type="entry name" value="Nitroreductase"/>
</dbReference>
<proteinExistence type="predicted"/>
<dbReference type="SUPFAM" id="SSF55469">
    <property type="entry name" value="FMN-dependent nitroreductase-like"/>
    <property type="match status" value="1"/>
</dbReference>
<evidence type="ECO:0000313" key="3">
    <source>
        <dbReference type="Proteomes" id="UP001501842"/>
    </source>
</evidence>
<accession>A0ABN3UCK2</accession>
<protein>
    <submittedName>
        <fullName evidence="2">Nitroreductase family protein</fullName>
    </submittedName>
</protein>
<reference evidence="2 3" key="1">
    <citation type="journal article" date="2019" name="Int. J. Syst. Evol. Microbiol.">
        <title>The Global Catalogue of Microorganisms (GCM) 10K type strain sequencing project: providing services to taxonomists for standard genome sequencing and annotation.</title>
        <authorList>
            <consortium name="The Broad Institute Genomics Platform"/>
            <consortium name="The Broad Institute Genome Sequencing Center for Infectious Disease"/>
            <person name="Wu L."/>
            <person name="Ma J."/>
        </authorList>
    </citation>
    <scope>NUCLEOTIDE SEQUENCE [LARGE SCALE GENOMIC DNA]</scope>
    <source>
        <strain evidence="2 3">JCM 8201</strain>
    </source>
</reference>
<dbReference type="RefSeq" id="WP_344452356.1">
    <property type="nucleotide sequence ID" value="NZ_BAAATZ010000017.1"/>
</dbReference>
<name>A0ABN3UCK2_9ACTN</name>
<gene>
    <name evidence="2" type="ORF">GCM10010439_42820</name>
</gene>
<evidence type="ECO:0000313" key="2">
    <source>
        <dbReference type="EMBL" id="GAA2730246.1"/>
    </source>
</evidence>
<dbReference type="InterPro" id="IPR050627">
    <property type="entry name" value="Nitroreductase/BluB"/>
</dbReference>
<comment type="caution">
    <text evidence="2">The sequence shown here is derived from an EMBL/GenBank/DDBJ whole genome shotgun (WGS) entry which is preliminary data.</text>
</comment>
<organism evidence="2 3">
    <name type="scientific">Actinocorallia aurantiaca</name>
    <dbReference type="NCBI Taxonomy" id="46204"/>
    <lineage>
        <taxon>Bacteria</taxon>
        <taxon>Bacillati</taxon>
        <taxon>Actinomycetota</taxon>
        <taxon>Actinomycetes</taxon>
        <taxon>Streptosporangiales</taxon>
        <taxon>Thermomonosporaceae</taxon>
        <taxon>Actinocorallia</taxon>
    </lineage>
</organism>
<evidence type="ECO:0000259" key="1">
    <source>
        <dbReference type="Pfam" id="PF00881"/>
    </source>
</evidence>
<keyword evidence="3" id="KW-1185">Reference proteome</keyword>
<dbReference type="Proteomes" id="UP001501842">
    <property type="component" value="Unassembled WGS sequence"/>
</dbReference>
<dbReference type="Gene3D" id="3.40.109.10">
    <property type="entry name" value="NADH Oxidase"/>
    <property type="match status" value="1"/>
</dbReference>
<sequence length="230" mass="25390">MELLEALRGTAAIREFTDEPVSNATVYRILDSARFAPSGGNKQGWRVVVVKDPEVRRGMRDLYLPGWRDYRALGEAGLRAWSPLADREAEAAALAREPATDHRAEFALNMDKVPVMLAVFADLNELAAVDRDHDRYTFAGGASVYPFVWNLMLAAREEGLGGVMTTIHIREEEGVRELLKAPDGVALASVVFLGHPVRRPTKLRRASVPEFATFDTFDGSPVTPPDVTDQ</sequence>
<dbReference type="PANTHER" id="PTHR23026">
    <property type="entry name" value="NADPH NITROREDUCTASE"/>
    <property type="match status" value="1"/>
</dbReference>
<dbReference type="PANTHER" id="PTHR23026:SF123">
    <property type="entry name" value="NAD(P)H NITROREDUCTASE RV3131-RELATED"/>
    <property type="match status" value="1"/>
</dbReference>
<dbReference type="EMBL" id="BAAATZ010000017">
    <property type="protein sequence ID" value="GAA2730246.1"/>
    <property type="molecule type" value="Genomic_DNA"/>
</dbReference>
<dbReference type="Pfam" id="PF00881">
    <property type="entry name" value="Nitroreductase"/>
    <property type="match status" value="1"/>
</dbReference>
<dbReference type="InterPro" id="IPR000415">
    <property type="entry name" value="Nitroreductase-like"/>
</dbReference>